<organism evidence="1 2">
    <name type="scientific">Bifidobacterium longum subsp. longum</name>
    <dbReference type="NCBI Taxonomy" id="1679"/>
    <lineage>
        <taxon>Bacteria</taxon>
        <taxon>Bacillati</taxon>
        <taxon>Actinomycetota</taxon>
        <taxon>Actinomycetes</taxon>
        <taxon>Bifidobacteriales</taxon>
        <taxon>Bifidobacteriaceae</taxon>
        <taxon>Bifidobacterium</taxon>
    </lineage>
</organism>
<dbReference type="Gene3D" id="3.40.50.300">
    <property type="entry name" value="P-loop containing nucleotide triphosphate hydrolases"/>
    <property type="match status" value="1"/>
</dbReference>
<sequence length="638" mass="71247">MHDVIPNLTAEDRERSLGWLALWWIQSFCVVGSEPAYDMPVYESPEYARFYVDCYALDKYGQRRFNHVFLSRPKGCDKSGKGGRLGLFEALGPCRFAGWAKGGETYTFLGQTYEYLPGEPMGRPVQGPNVVCIATAEEQTDNVYQVMKYNCENGPLSQLRGYGLDVGETRILLPEGGSIKPGATGSSTHDGGKQTFIIADESHLYNVPRLKATYHTLKRNLSKRMGDAEPWVLETTTMYRPGENSIAEETYKHAQDIREGRIKDPKLLFDHRYSPLNIEDLGDAGKLKHGLYEAYGSAAKSRDGKDHIILADGSIVPVNDEGVSDDGYSLRSPGVEPGPSKDGWVDIRGPIADILDPASDVGDSIRYYLNSLTSVSDAWLSESLLKSHLAGIALYAGVPEGTDLDEAAPWKDIISDEDEITLGFDGSLSDDATALVGCRVRDGLLFLIKLEQKPEGPEAADWQVDVEAFDRKVRWMLDNYNVVGFFADVHGWRDLIIGWETDYSYLDLVGQRNNGDPIMFHTNNWESDMKQAYVDMHTAFCREWTACDDEDNPVIGDVALLADPRLLAHFRNARRKNLRRTNADGSTQYLVYKETPNSPLKIDACIAGVLAYTARTRYLEQASSRAPRVRTHVTRVTY</sequence>
<gene>
    <name evidence="1" type="ORF">BL5915_06360</name>
</gene>
<name>A0A1D7UNS3_BIFLL</name>
<dbReference type="RefSeq" id="WP_015713488.1">
    <property type="nucleotide sequence ID" value="NZ_CP016019.1"/>
</dbReference>
<dbReference type="EMBL" id="CP062943">
    <property type="protein sequence ID" value="QOL54482.1"/>
    <property type="molecule type" value="Genomic_DNA"/>
</dbReference>
<reference evidence="1 2" key="1">
    <citation type="submission" date="2020-10" db="EMBL/GenBank/DDBJ databases">
        <title>Genome sequencing of Bifidobacterium longum subsp. longum KCTC 5915.</title>
        <authorList>
            <person name="Kim J."/>
        </authorList>
    </citation>
    <scope>NUCLEOTIDE SEQUENCE [LARGE SCALE GENOMIC DNA]</scope>
    <source>
        <strain evidence="1 2">KCTC 5915</strain>
    </source>
</reference>
<proteinExistence type="predicted"/>
<accession>A0A1D7UNS3</accession>
<dbReference type="Proteomes" id="UP000593918">
    <property type="component" value="Chromosome"/>
</dbReference>
<dbReference type="InterPro" id="IPR027417">
    <property type="entry name" value="P-loop_NTPase"/>
</dbReference>
<evidence type="ECO:0000313" key="2">
    <source>
        <dbReference type="Proteomes" id="UP000593918"/>
    </source>
</evidence>
<evidence type="ECO:0000313" key="1">
    <source>
        <dbReference type="EMBL" id="QOL54482.1"/>
    </source>
</evidence>
<protein>
    <submittedName>
        <fullName evidence="1">Uncharacterized protein</fullName>
    </submittedName>
</protein>
<dbReference type="AlphaFoldDB" id="A0A1D7UNS3"/>